<dbReference type="SUPFAM" id="SSF51445">
    <property type="entry name" value="(Trans)glycosidases"/>
    <property type="match status" value="1"/>
</dbReference>
<evidence type="ECO:0000259" key="4">
    <source>
        <dbReference type="Pfam" id="PF13802"/>
    </source>
</evidence>
<evidence type="ECO:0000256" key="1">
    <source>
        <dbReference type="ARBA" id="ARBA00007806"/>
    </source>
</evidence>
<evidence type="ECO:0000313" key="7">
    <source>
        <dbReference type="Proteomes" id="UP001589832"/>
    </source>
</evidence>
<evidence type="ECO:0000259" key="5">
    <source>
        <dbReference type="Pfam" id="PF21365"/>
    </source>
</evidence>
<keyword evidence="2" id="KW-0378">Hydrolase</keyword>
<sequence length="813" mass="93894">MKYLIFFITLLLYTVSITAQNVERIFIEPENINNGAQVAIRVYDGYYLIRPFSSNIIETTFVPRGEMLNPESHTVTTEPNTSKFEILQRGQDILLTTKSGLKVIITKSPFQISYYYKDKLITSEKRGYYKSKHEPMDMVKGNIVADSTEKIEFNLTKDEVLYGGGARALGMNRRGYRLPLYNRAHYGYETESQLMNFTLPIVLSSNKYMIHFDNAPIGYLDLDSKSDNTLTYETISGRKTYQIIVGDTWYDIMDNYTYLTGKQPMLPRWALGNFSSRFGYHSQEEVEMTIDKFKEEEIPVDAIILDLYWFGKDIKGTMGNLEVFRDSFPDFEGMVKRLNDKGVKTITITEPFILTTSKRWEEAVAKDVLAKDSIGNPAKYDFYFGNTGLIDIYKPEGEQWFWNIYKDLANKGVAGVWGDLGEPEVHPNWVQHHTGNADEVHNIYGHDWARLIYEGYQRDFPDTRPFILMRAGYSGSQRYGMIPWSGDVNRTWGGLQSQPEIALQMGMQGMAYMHSDLGGFAGANLDDELYVRWLQYGVFNPIFRPHAQEDVPSEPVFRSEKAKRLASFAIAMRYRLLPYNYNLVYENHKYGKPLMRPLLFEEPSNPELFNYSKTYLWGNDILVSPVLEAGKKEQEIYFPKGSKWFDIETDKITEGGTAKTVQLREDFIPVYVRAGAFIPLTDLVQTTENYDDSTFQLQYYHDDSVKQSKRELYFDDGKTANPIGNEAFQILKFEVEQKGNWLEIEFEAKTGKNYAATTKKIVLTIHNILNKPKKIKVGNKKVEGSYNAKYKTLTIDVFWDTSIEKEIKIKLKK</sequence>
<dbReference type="InterPro" id="IPR025887">
    <property type="entry name" value="Glyco_hydro_31_N_dom"/>
</dbReference>
<accession>A0ABV6Q473</accession>
<feature type="domain" description="Glycoside hydrolase family 31 TIM barrel" evidence="3">
    <location>
        <begin position="264"/>
        <end position="583"/>
    </location>
</feature>
<gene>
    <name evidence="6" type="ORF">ACFFGA_00785</name>
</gene>
<dbReference type="RefSeq" id="WP_386058249.1">
    <property type="nucleotide sequence ID" value="NZ_JBHLTQ010000001.1"/>
</dbReference>
<dbReference type="InterPro" id="IPR017853">
    <property type="entry name" value="GH"/>
</dbReference>
<keyword evidence="2" id="KW-0326">Glycosidase</keyword>
<dbReference type="CDD" id="cd14752">
    <property type="entry name" value="GH31_N"/>
    <property type="match status" value="1"/>
</dbReference>
<dbReference type="InterPro" id="IPR051816">
    <property type="entry name" value="Glycosyl_Hydrolase_31"/>
</dbReference>
<dbReference type="InterPro" id="IPR011013">
    <property type="entry name" value="Gal_mutarotase_sf_dom"/>
</dbReference>
<evidence type="ECO:0000313" key="6">
    <source>
        <dbReference type="EMBL" id="MFC0603074.1"/>
    </source>
</evidence>
<dbReference type="PANTHER" id="PTHR43863">
    <property type="entry name" value="HYDROLASE, PUTATIVE (AFU_ORTHOLOGUE AFUA_1G03140)-RELATED"/>
    <property type="match status" value="1"/>
</dbReference>
<feature type="domain" description="Glycoside hydrolase family 31 N-terminal" evidence="4">
    <location>
        <begin position="51"/>
        <end position="220"/>
    </location>
</feature>
<dbReference type="PANTHER" id="PTHR43863:SF2">
    <property type="entry name" value="MALTASE-GLUCOAMYLASE"/>
    <property type="match status" value="1"/>
</dbReference>
<comment type="similarity">
    <text evidence="1 2">Belongs to the glycosyl hydrolase 31 family.</text>
</comment>
<reference evidence="6 7" key="1">
    <citation type="submission" date="2024-09" db="EMBL/GenBank/DDBJ databases">
        <authorList>
            <person name="Sun Q."/>
            <person name="Mori K."/>
        </authorList>
    </citation>
    <scope>NUCLEOTIDE SEQUENCE [LARGE SCALE GENOMIC DNA]</scope>
    <source>
        <strain evidence="6 7">NCAIM B.02481</strain>
    </source>
</reference>
<name>A0ABV6Q473_9FLAO</name>
<protein>
    <submittedName>
        <fullName evidence="6">TIM-barrel domain-containing protein</fullName>
    </submittedName>
</protein>
<dbReference type="SUPFAM" id="SSF51011">
    <property type="entry name" value="Glycosyl hydrolase domain"/>
    <property type="match status" value="1"/>
</dbReference>
<dbReference type="SUPFAM" id="SSF74650">
    <property type="entry name" value="Galactose mutarotase-like"/>
    <property type="match status" value="1"/>
</dbReference>
<dbReference type="Pfam" id="PF13802">
    <property type="entry name" value="Gal_mutarotas_2"/>
    <property type="match status" value="1"/>
</dbReference>
<comment type="caution">
    <text evidence="6">The sequence shown here is derived from an EMBL/GenBank/DDBJ whole genome shotgun (WGS) entry which is preliminary data.</text>
</comment>
<evidence type="ECO:0000256" key="2">
    <source>
        <dbReference type="RuleBase" id="RU361185"/>
    </source>
</evidence>
<evidence type="ECO:0000259" key="3">
    <source>
        <dbReference type="Pfam" id="PF01055"/>
    </source>
</evidence>
<dbReference type="InterPro" id="IPR048395">
    <property type="entry name" value="Glyco_hydro_31_C"/>
</dbReference>
<dbReference type="InterPro" id="IPR000322">
    <property type="entry name" value="Glyco_hydro_31_TIM"/>
</dbReference>
<dbReference type="Gene3D" id="2.60.40.1760">
    <property type="entry name" value="glycosyl hydrolase (family 31)"/>
    <property type="match status" value="1"/>
</dbReference>
<dbReference type="InterPro" id="IPR013780">
    <property type="entry name" value="Glyco_hydro_b"/>
</dbReference>
<dbReference type="Gene3D" id="3.20.20.80">
    <property type="entry name" value="Glycosidases"/>
    <property type="match status" value="1"/>
</dbReference>
<organism evidence="6 7">
    <name type="scientific">Winogradskyella pulchriflava</name>
    <dbReference type="NCBI Taxonomy" id="1110688"/>
    <lineage>
        <taxon>Bacteria</taxon>
        <taxon>Pseudomonadati</taxon>
        <taxon>Bacteroidota</taxon>
        <taxon>Flavobacteriia</taxon>
        <taxon>Flavobacteriales</taxon>
        <taxon>Flavobacteriaceae</taxon>
        <taxon>Winogradskyella</taxon>
    </lineage>
</organism>
<dbReference type="Pfam" id="PF01055">
    <property type="entry name" value="Glyco_hydro_31_2nd"/>
    <property type="match status" value="1"/>
</dbReference>
<dbReference type="EMBL" id="JBHLTQ010000001">
    <property type="protein sequence ID" value="MFC0603074.1"/>
    <property type="molecule type" value="Genomic_DNA"/>
</dbReference>
<keyword evidence="7" id="KW-1185">Reference proteome</keyword>
<dbReference type="Proteomes" id="UP001589832">
    <property type="component" value="Unassembled WGS sequence"/>
</dbReference>
<feature type="domain" description="Glycosyl hydrolase family 31 C-terminal" evidence="5">
    <location>
        <begin position="591"/>
        <end position="678"/>
    </location>
</feature>
<dbReference type="Gene3D" id="2.60.40.1180">
    <property type="entry name" value="Golgi alpha-mannosidase II"/>
    <property type="match status" value="2"/>
</dbReference>
<proteinExistence type="inferred from homology"/>
<dbReference type="Pfam" id="PF21365">
    <property type="entry name" value="Glyco_hydro_31_3rd"/>
    <property type="match status" value="1"/>
</dbReference>